<dbReference type="SUPFAM" id="SSF54862">
    <property type="entry name" value="4Fe-4S ferredoxins"/>
    <property type="match status" value="1"/>
</dbReference>
<dbReference type="PRINTS" id="PR00411">
    <property type="entry name" value="PNDRDTASEI"/>
</dbReference>
<dbReference type="Pfam" id="PF07992">
    <property type="entry name" value="Pyr_redox_2"/>
    <property type="match status" value="1"/>
</dbReference>
<dbReference type="GO" id="GO:0046872">
    <property type="term" value="F:metal ion binding"/>
    <property type="evidence" value="ECO:0007669"/>
    <property type="project" value="UniProtKB-KW"/>
</dbReference>
<dbReference type="Proteomes" id="UP000051012">
    <property type="component" value="Unassembled WGS sequence"/>
</dbReference>
<evidence type="ECO:0000256" key="5">
    <source>
        <dbReference type="ARBA" id="ARBA00022827"/>
    </source>
</evidence>
<evidence type="ECO:0000256" key="8">
    <source>
        <dbReference type="ARBA" id="ARBA00023014"/>
    </source>
</evidence>
<keyword evidence="5" id="KW-0274">FAD</keyword>
<evidence type="ECO:0000256" key="7">
    <source>
        <dbReference type="ARBA" id="ARBA00023004"/>
    </source>
</evidence>
<sequence>LAHEDQDTGKIEHMQVDMVVLSSALIPAEGSKELAKILGVELARDGFFKQKDACGAPLESTHEGIYLCGCATGPKDITDSIAEASGAATKAALLVEERVEEVKTEIEPIDISGEPRVGVFVCHCGLNIAGLLPCESLAEYAKTLVNVVFSEDVLFACAESTQRQIQERVKKHNLNRVVVAACTPRTHEPIFQETLAKVGFNPYLFEMVNIRDQCSWVHIHEPEAATQKAKDLIRMAVAKARLSHPLDKREMEVGQEILIIGGGIAGMQSAIDFASRGFKVHLVEKEPQLGGRVFNLASLYPQGRPGKDLIDMKLDELKKFGVNTYTNTEVNTIEGFIGNFDVGLHSKGKKIFQKLKIGAIVLAIGSDLYQPDEHHGYKKFSNVYTNMEIEQMLLQKGIPENVKSVVFIQCVGSRGSEGNPGCSRYCCQAAIKQAIVFKEKGIDVTIFHRGIRVYAKGAEMMYRRARELGVLFLPYPDDSFPSIKGKTKAENIVVYSKDLDADIVVPVDMVVLSAGMIPKAEESQRLSEILRVSRGPDKFFLERHPKFGPVETSVDGVFLCGCCQFPQDIADSIAQASAVASRASALLSKGIITLEPIVSSVDEELCRGCGSCAEICEFKAVELIEKEKGIWVARVNEALCKGCGSCCAICPTGAIDIKHFRRDQIEAELEALFE</sequence>
<dbReference type="Gene3D" id="3.30.70.20">
    <property type="match status" value="1"/>
</dbReference>
<dbReference type="Pfam" id="PF12838">
    <property type="entry name" value="Fer4_7"/>
    <property type="match status" value="1"/>
</dbReference>
<comment type="caution">
    <text evidence="10">The sequence shown here is derived from an EMBL/GenBank/DDBJ whole genome shotgun (WGS) entry which is preliminary data.</text>
</comment>
<dbReference type="InterPro" id="IPR039650">
    <property type="entry name" value="HdrA-like"/>
</dbReference>
<dbReference type="PROSITE" id="PS51379">
    <property type="entry name" value="4FE4S_FER_2"/>
    <property type="match status" value="2"/>
</dbReference>
<dbReference type="PATRIC" id="fig|1703772.3.peg.1998"/>
<proteinExistence type="inferred from homology"/>
<dbReference type="PANTHER" id="PTHR43498:SF1">
    <property type="entry name" value="COB--COM HETERODISULFIDE REDUCTASE IRON-SULFUR SUBUNIT A"/>
    <property type="match status" value="1"/>
</dbReference>
<evidence type="ECO:0000313" key="11">
    <source>
        <dbReference type="Proteomes" id="UP000051012"/>
    </source>
</evidence>
<evidence type="ECO:0000256" key="2">
    <source>
        <dbReference type="ARBA" id="ARBA00006561"/>
    </source>
</evidence>
<evidence type="ECO:0000256" key="1">
    <source>
        <dbReference type="ARBA" id="ARBA00001974"/>
    </source>
</evidence>
<comment type="similarity">
    <text evidence="2">Belongs to the HdrA family.</text>
</comment>
<protein>
    <recommendedName>
        <fullName evidence="9">4Fe-4S ferredoxin-type domain-containing protein</fullName>
    </recommendedName>
</protein>
<dbReference type="EMBL" id="LJNI01000077">
    <property type="protein sequence ID" value="KPJ72396.1"/>
    <property type="molecule type" value="Genomic_DNA"/>
</dbReference>
<evidence type="ECO:0000313" key="10">
    <source>
        <dbReference type="EMBL" id="KPJ72396.1"/>
    </source>
</evidence>
<keyword evidence="6" id="KW-0560">Oxidoreductase</keyword>
<keyword evidence="5" id="KW-0285">Flavoprotein</keyword>
<dbReference type="AlphaFoldDB" id="A0A0S7YE79"/>
<dbReference type="PANTHER" id="PTHR43498">
    <property type="entry name" value="FERREDOXIN:COB-COM HETERODISULFIDE REDUCTASE SUBUNIT A"/>
    <property type="match status" value="1"/>
</dbReference>
<keyword evidence="8" id="KW-0411">Iron-sulfur</keyword>
<keyword evidence="7" id="KW-0408">Iron</keyword>
<dbReference type="Gene3D" id="3.40.50.720">
    <property type="entry name" value="NAD(P)-binding Rossmann-like Domain"/>
    <property type="match status" value="1"/>
</dbReference>
<dbReference type="InterPro" id="IPR036188">
    <property type="entry name" value="FAD/NAD-bd_sf"/>
</dbReference>
<name>A0A0S7YE79_UNCT6</name>
<dbReference type="Gene3D" id="3.50.50.60">
    <property type="entry name" value="FAD/NAD(P)-binding domain"/>
    <property type="match status" value="2"/>
</dbReference>
<feature type="domain" description="4Fe-4S ferredoxin-type" evidence="9">
    <location>
        <begin position="631"/>
        <end position="660"/>
    </location>
</feature>
<dbReference type="InterPro" id="IPR023753">
    <property type="entry name" value="FAD/NAD-binding_dom"/>
</dbReference>
<keyword evidence="4" id="KW-0479">Metal-binding</keyword>
<gene>
    <name evidence="10" type="ORF">AMJ52_06500</name>
</gene>
<evidence type="ECO:0000256" key="3">
    <source>
        <dbReference type="ARBA" id="ARBA00022485"/>
    </source>
</evidence>
<organism evidence="10 11">
    <name type="scientific">candidate division TA06 bacterium DG_78</name>
    <dbReference type="NCBI Taxonomy" id="1703772"/>
    <lineage>
        <taxon>Bacteria</taxon>
        <taxon>Bacteria division TA06</taxon>
    </lineage>
</organism>
<evidence type="ECO:0000256" key="4">
    <source>
        <dbReference type="ARBA" id="ARBA00022723"/>
    </source>
</evidence>
<feature type="domain" description="4Fe-4S ferredoxin-type" evidence="9">
    <location>
        <begin position="597"/>
        <end position="626"/>
    </location>
</feature>
<dbReference type="SUPFAM" id="SSF51905">
    <property type="entry name" value="FAD/NAD(P)-binding domain"/>
    <property type="match status" value="1"/>
</dbReference>
<dbReference type="InterPro" id="IPR017896">
    <property type="entry name" value="4Fe4S_Fe-S-bd"/>
</dbReference>
<dbReference type="InterPro" id="IPR017900">
    <property type="entry name" value="4Fe4S_Fe_S_CS"/>
</dbReference>
<accession>A0A0S7YE79</accession>
<dbReference type="GO" id="GO:0016491">
    <property type="term" value="F:oxidoreductase activity"/>
    <property type="evidence" value="ECO:0007669"/>
    <property type="project" value="UniProtKB-KW"/>
</dbReference>
<dbReference type="PROSITE" id="PS00198">
    <property type="entry name" value="4FE4S_FER_1"/>
    <property type="match status" value="1"/>
</dbReference>
<keyword evidence="3" id="KW-0004">4Fe-4S</keyword>
<evidence type="ECO:0000256" key="6">
    <source>
        <dbReference type="ARBA" id="ARBA00023002"/>
    </source>
</evidence>
<feature type="non-terminal residue" evidence="10">
    <location>
        <position position="1"/>
    </location>
</feature>
<evidence type="ECO:0000259" key="9">
    <source>
        <dbReference type="PROSITE" id="PS51379"/>
    </source>
</evidence>
<reference evidence="10 11" key="1">
    <citation type="journal article" date="2015" name="Microbiome">
        <title>Genomic resolution of linkages in carbon, nitrogen, and sulfur cycling among widespread estuary sediment bacteria.</title>
        <authorList>
            <person name="Baker B.J."/>
            <person name="Lazar C.S."/>
            <person name="Teske A.P."/>
            <person name="Dick G.J."/>
        </authorList>
    </citation>
    <scope>NUCLEOTIDE SEQUENCE [LARGE SCALE GENOMIC DNA]</scope>
    <source>
        <strain evidence="10">DG_78</strain>
    </source>
</reference>
<dbReference type="GO" id="GO:0051539">
    <property type="term" value="F:4 iron, 4 sulfur cluster binding"/>
    <property type="evidence" value="ECO:0007669"/>
    <property type="project" value="UniProtKB-KW"/>
</dbReference>
<comment type="cofactor">
    <cofactor evidence="1">
        <name>FAD</name>
        <dbReference type="ChEBI" id="CHEBI:57692"/>
    </cofactor>
</comment>